<dbReference type="OrthoDB" id="3596986at2759"/>
<dbReference type="EMBL" id="CAJVPI010000739">
    <property type="protein sequence ID" value="CAG8567730.1"/>
    <property type="molecule type" value="Genomic_DNA"/>
</dbReference>
<evidence type="ECO:0000313" key="3">
    <source>
        <dbReference type="EMBL" id="CAG8567730.1"/>
    </source>
</evidence>
<feature type="domain" description="LCCL" evidence="2">
    <location>
        <begin position="231"/>
        <end position="297"/>
    </location>
</feature>
<dbReference type="InterPro" id="IPR000270">
    <property type="entry name" value="PB1_dom"/>
</dbReference>
<protein>
    <submittedName>
        <fullName evidence="3">5047_t:CDS:1</fullName>
    </submittedName>
</protein>
<dbReference type="Gene3D" id="3.10.20.90">
    <property type="entry name" value="Phosphatidylinositol 3-kinase Catalytic Subunit, Chain A, domain 1"/>
    <property type="match status" value="1"/>
</dbReference>
<dbReference type="InterPro" id="IPR036609">
    <property type="entry name" value="LCCL_sf"/>
</dbReference>
<accession>A0A9N9BH41</accession>
<name>A0A9N9BH41_9GLOM</name>
<keyword evidence="4" id="KW-1185">Reference proteome</keyword>
<dbReference type="SUPFAM" id="SSF69848">
    <property type="entry name" value="LCCL domain"/>
    <property type="match status" value="1"/>
</dbReference>
<dbReference type="Pfam" id="PF00564">
    <property type="entry name" value="PB1"/>
    <property type="match status" value="1"/>
</dbReference>
<dbReference type="PROSITE" id="PS50820">
    <property type="entry name" value="LCCL"/>
    <property type="match status" value="1"/>
</dbReference>
<comment type="caution">
    <text evidence="3">The sequence shown here is derived from an EMBL/GenBank/DDBJ whole genome shotgun (WGS) entry which is preliminary data.</text>
</comment>
<proteinExistence type="predicted"/>
<dbReference type="Gene3D" id="2.170.130.20">
    <property type="entry name" value="LCCL-like domain"/>
    <property type="match status" value="1"/>
</dbReference>
<gene>
    <name evidence="3" type="ORF">PBRASI_LOCUS5933</name>
</gene>
<dbReference type="InterPro" id="IPR004043">
    <property type="entry name" value="LCCL"/>
</dbReference>
<dbReference type="SUPFAM" id="SSF54277">
    <property type="entry name" value="CAD &amp; PB1 domains"/>
    <property type="match status" value="1"/>
</dbReference>
<sequence>MNKSLEDRQPGASLTAPTSSPSKDQQEFLYPNHMRAADLLRLLGGERSWSESEIQIDLNVLELNRLRTVRDLRSLSEKSWEKIQLLPLVKDLLTDAIRSCEQSAGSQEIQIKVRYTERTITTPIVRKMTIARNITLEHFKLKLATNYNFSVDKELEYSYCDEDGDRVILSYDEELTQTLADKTYLVLDVKATGVDYTFCYPEIPRKYDTQVCKVLIPSQYLTLENSSNGPVWGTDIYTTDSAFLKALVHSGLIEVNNTPPSYDVLVTVQYLPGRVGYSGSKRHGISSRSWGKYESSMTFKAIEKIPYVEKA</sequence>
<feature type="region of interest" description="Disordered" evidence="1">
    <location>
        <begin position="1"/>
        <end position="25"/>
    </location>
</feature>
<dbReference type="AlphaFoldDB" id="A0A9N9BH41"/>
<evidence type="ECO:0000259" key="2">
    <source>
        <dbReference type="PROSITE" id="PS50820"/>
    </source>
</evidence>
<evidence type="ECO:0000256" key="1">
    <source>
        <dbReference type="SAM" id="MobiDB-lite"/>
    </source>
</evidence>
<reference evidence="3" key="1">
    <citation type="submission" date="2021-06" db="EMBL/GenBank/DDBJ databases">
        <authorList>
            <person name="Kallberg Y."/>
            <person name="Tangrot J."/>
            <person name="Rosling A."/>
        </authorList>
    </citation>
    <scope>NUCLEOTIDE SEQUENCE</scope>
    <source>
        <strain evidence="3">BR232B</strain>
    </source>
</reference>
<dbReference type="Pfam" id="PF03815">
    <property type="entry name" value="LCCL"/>
    <property type="match status" value="1"/>
</dbReference>
<organism evidence="3 4">
    <name type="scientific">Paraglomus brasilianum</name>
    <dbReference type="NCBI Taxonomy" id="144538"/>
    <lineage>
        <taxon>Eukaryota</taxon>
        <taxon>Fungi</taxon>
        <taxon>Fungi incertae sedis</taxon>
        <taxon>Mucoromycota</taxon>
        <taxon>Glomeromycotina</taxon>
        <taxon>Glomeromycetes</taxon>
        <taxon>Paraglomerales</taxon>
        <taxon>Paraglomeraceae</taxon>
        <taxon>Paraglomus</taxon>
    </lineage>
</organism>
<dbReference type="Proteomes" id="UP000789739">
    <property type="component" value="Unassembled WGS sequence"/>
</dbReference>
<evidence type="ECO:0000313" key="4">
    <source>
        <dbReference type="Proteomes" id="UP000789739"/>
    </source>
</evidence>
<dbReference type="CDD" id="cd05992">
    <property type="entry name" value="PB1"/>
    <property type="match status" value="1"/>
</dbReference>